<dbReference type="PANTHER" id="PTHR43280">
    <property type="entry name" value="ARAC-FAMILY TRANSCRIPTIONAL REGULATOR"/>
    <property type="match status" value="1"/>
</dbReference>
<dbReference type="EMBL" id="JAFFPU010000030">
    <property type="protein sequence ID" value="MBM9577096.1"/>
    <property type="molecule type" value="Genomic_DNA"/>
</dbReference>
<sequence length="122" mass="14071">MSYQRSTLQNIDSDFVSNQLNKLMNEEKVFLESDLTLQKLANKLNIKSHQLSELLNNNLNKSFFAYVNQFRINESKKLLLTEKDTTIIKIAFNCGFSSLSVFNATFKKEVGIAPSQFRKKNL</sequence>
<keyword evidence="2" id="KW-0238">DNA-binding</keyword>
<dbReference type="PROSITE" id="PS00041">
    <property type="entry name" value="HTH_ARAC_FAMILY_1"/>
    <property type="match status" value="1"/>
</dbReference>
<evidence type="ECO:0000256" key="2">
    <source>
        <dbReference type="ARBA" id="ARBA00023125"/>
    </source>
</evidence>
<accession>A0ABS2U9Q7</accession>
<dbReference type="InterPro" id="IPR020449">
    <property type="entry name" value="Tscrpt_reg_AraC-type_HTH"/>
</dbReference>
<dbReference type="PROSITE" id="PS01124">
    <property type="entry name" value="HTH_ARAC_FAMILY_2"/>
    <property type="match status" value="1"/>
</dbReference>
<dbReference type="Proteomes" id="UP000724686">
    <property type="component" value="Unassembled WGS sequence"/>
</dbReference>
<keyword evidence="3" id="KW-0804">Transcription</keyword>
<dbReference type="Pfam" id="PF12833">
    <property type="entry name" value="HTH_18"/>
    <property type="match status" value="1"/>
</dbReference>
<reference evidence="5 6" key="1">
    <citation type="submission" date="2021-02" db="EMBL/GenBank/DDBJ databases">
        <title>Leptospira ainlahdjerensis sp. nov., Leptospira ainazelensis sp. nov., Leptospira abararensis sp. nov. and Leptospira chreensis sp. nov., four new species isolated from water sources in Algeria.</title>
        <authorList>
            <person name="Amara Korba A."/>
            <person name="Kainiu M."/>
            <person name="Vincent A.T."/>
            <person name="Mariet J.-F."/>
            <person name="Veyrier F.J."/>
            <person name="Goarant C."/>
            <person name="Picardeau M."/>
        </authorList>
    </citation>
    <scope>NUCLEOTIDE SEQUENCE [LARGE SCALE GENOMIC DNA]</scope>
    <source>
        <strain evidence="5 6">201903070</strain>
    </source>
</reference>
<dbReference type="InterPro" id="IPR018062">
    <property type="entry name" value="HTH_AraC-typ_CS"/>
</dbReference>
<dbReference type="InterPro" id="IPR018060">
    <property type="entry name" value="HTH_AraC"/>
</dbReference>
<dbReference type="SMART" id="SM00342">
    <property type="entry name" value="HTH_ARAC"/>
    <property type="match status" value="1"/>
</dbReference>
<evidence type="ECO:0000313" key="5">
    <source>
        <dbReference type="EMBL" id="MBM9577096.1"/>
    </source>
</evidence>
<dbReference type="InterPro" id="IPR009057">
    <property type="entry name" value="Homeodomain-like_sf"/>
</dbReference>
<evidence type="ECO:0000259" key="4">
    <source>
        <dbReference type="PROSITE" id="PS01124"/>
    </source>
</evidence>
<evidence type="ECO:0000256" key="1">
    <source>
        <dbReference type="ARBA" id="ARBA00023015"/>
    </source>
</evidence>
<organism evidence="5 6">
    <name type="scientific">Leptospira ainlahdjerensis</name>
    <dbReference type="NCBI Taxonomy" id="2810033"/>
    <lineage>
        <taxon>Bacteria</taxon>
        <taxon>Pseudomonadati</taxon>
        <taxon>Spirochaetota</taxon>
        <taxon>Spirochaetia</taxon>
        <taxon>Leptospirales</taxon>
        <taxon>Leptospiraceae</taxon>
        <taxon>Leptospira</taxon>
    </lineage>
</organism>
<dbReference type="PRINTS" id="PR00032">
    <property type="entry name" value="HTHARAC"/>
</dbReference>
<feature type="domain" description="HTH araC/xylS-type" evidence="4">
    <location>
        <begin position="21"/>
        <end position="120"/>
    </location>
</feature>
<proteinExistence type="predicted"/>
<dbReference type="Gene3D" id="1.10.10.60">
    <property type="entry name" value="Homeodomain-like"/>
    <property type="match status" value="2"/>
</dbReference>
<gene>
    <name evidence="5" type="ORF">JWG45_08005</name>
</gene>
<dbReference type="PANTHER" id="PTHR43280:SF29">
    <property type="entry name" value="ARAC-FAMILY TRANSCRIPTIONAL REGULATOR"/>
    <property type="match status" value="1"/>
</dbReference>
<comment type="caution">
    <text evidence="5">The sequence shown here is derived from an EMBL/GenBank/DDBJ whole genome shotgun (WGS) entry which is preliminary data.</text>
</comment>
<dbReference type="SUPFAM" id="SSF46689">
    <property type="entry name" value="Homeodomain-like"/>
    <property type="match status" value="1"/>
</dbReference>
<evidence type="ECO:0000313" key="6">
    <source>
        <dbReference type="Proteomes" id="UP000724686"/>
    </source>
</evidence>
<keyword evidence="6" id="KW-1185">Reference proteome</keyword>
<protein>
    <submittedName>
        <fullName evidence="5">AraC family transcriptional regulator</fullName>
    </submittedName>
</protein>
<keyword evidence="1" id="KW-0805">Transcription regulation</keyword>
<evidence type="ECO:0000256" key="3">
    <source>
        <dbReference type="ARBA" id="ARBA00023163"/>
    </source>
</evidence>
<name>A0ABS2U9Q7_9LEPT</name>